<organism evidence="7 8">
    <name type="scientific">Macrostomum lignano</name>
    <dbReference type="NCBI Taxonomy" id="282301"/>
    <lineage>
        <taxon>Eukaryota</taxon>
        <taxon>Metazoa</taxon>
        <taxon>Spiralia</taxon>
        <taxon>Lophotrochozoa</taxon>
        <taxon>Platyhelminthes</taxon>
        <taxon>Rhabditophora</taxon>
        <taxon>Macrostomorpha</taxon>
        <taxon>Macrostomida</taxon>
        <taxon>Macrostomidae</taxon>
        <taxon>Macrostomum</taxon>
    </lineage>
</organism>
<feature type="transmembrane region" description="Helical" evidence="6">
    <location>
        <begin position="70"/>
        <end position="97"/>
    </location>
</feature>
<evidence type="ECO:0008006" key="9">
    <source>
        <dbReference type="Google" id="ProtNLM"/>
    </source>
</evidence>
<evidence type="ECO:0000256" key="4">
    <source>
        <dbReference type="ARBA" id="ARBA00022989"/>
    </source>
</evidence>
<evidence type="ECO:0000256" key="2">
    <source>
        <dbReference type="ARBA" id="ARBA00006840"/>
    </source>
</evidence>
<evidence type="ECO:0000313" key="8">
    <source>
        <dbReference type="Proteomes" id="UP000215902"/>
    </source>
</evidence>
<name>A0A267EG88_9PLAT</name>
<keyword evidence="4 6" id="KW-1133">Transmembrane helix</keyword>
<dbReference type="STRING" id="282301.A0A267EG88"/>
<feature type="transmembrane region" description="Helical" evidence="6">
    <location>
        <begin position="12"/>
        <end position="35"/>
    </location>
</feature>
<comment type="subcellular location">
    <subcellularLocation>
        <location evidence="1">Membrane</location>
        <topology evidence="1">Multi-pass membrane protein</topology>
    </subcellularLocation>
</comment>
<dbReference type="InterPro" id="IPR018499">
    <property type="entry name" value="Tetraspanin/Peripherin"/>
</dbReference>
<keyword evidence="3 6" id="KW-0812">Transmembrane</keyword>
<dbReference type="PIRSF" id="PIRSF002419">
    <property type="entry name" value="Tetraspanin"/>
    <property type="match status" value="1"/>
</dbReference>
<comment type="similarity">
    <text evidence="2">Belongs to the tetraspanin (TM4SF) family.</text>
</comment>
<evidence type="ECO:0000256" key="5">
    <source>
        <dbReference type="ARBA" id="ARBA00023136"/>
    </source>
</evidence>
<comment type="caution">
    <text evidence="7">The sequence shown here is derived from an EMBL/GenBank/DDBJ whole genome shotgun (WGS) entry which is preliminary data.</text>
</comment>
<dbReference type="Proteomes" id="UP000215902">
    <property type="component" value="Unassembled WGS sequence"/>
</dbReference>
<protein>
    <recommendedName>
        <fullName evidence="9">Tetraspanin</fullName>
    </recommendedName>
</protein>
<dbReference type="AlphaFoldDB" id="A0A267EG88"/>
<feature type="transmembrane region" description="Helical" evidence="6">
    <location>
        <begin position="268"/>
        <end position="294"/>
    </location>
</feature>
<dbReference type="PANTHER" id="PTHR19282:SF544">
    <property type="entry name" value="TETRASPANIN"/>
    <property type="match status" value="1"/>
</dbReference>
<proteinExistence type="inferred from homology"/>
<evidence type="ECO:0000313" key="7">
    <source>
        <dbReference type="EMBL" id="PAA59772.1"/>
    </source>
</evidence>
<sequence length="300" mass="32119">MGCGSKLASITLFVFTIVFFLVGLALLSAGIWMLVSQDKLFNMLNLINQQAGNNPEVESELLRLSGQKGIVSTAGAILIAVGALSAFISLFGCLGAVRQSKCLLGIYAGFIIAILGAQVAAAVLAVLYKNNVVTQAKTELSALQNKYLISVNDFVNGTKKTHTAVSLLFNYMFVAVDCCGVNVTGDARNSESWLTSNRTWLMTNGVKTNMKVPAACCVVKSDKKAELLTQTRWSDLGNYLENQDCPVTEVGFHQVGCVDAVVAFIDSYSLWVIIGCGVFAAAQLLVIIFTLCLICSIDSK</sequence>
<dbReference type="InterPro" id="IPR000301">
    <property type="entry name" value="Tetraspanin_animals"/>
</dbReference>
<keyword evidence="5 6" id="KW-0472">Membrane</keyword>
<dbReference type="PRINTS" id="PR00259">
    <property type="entry name" value="TMFOUR"/>
</dbReference>
<accession>A0A267EG88</accession>
<evidence type="ECO:0000256" key="6">
    <source>
        <dbReference type="SAM" id="Phobius"/>
    </source>
</evidence>
<reference evidence="7 8" key="1">
    <citation type="submission" date="2017-06" db="EMBL/GenBank/DDBJ databases">
        <title>A platform for efficient transgenesis in Macrostomum lignano, a flatworm model organism for stem cell research.</title>
        <authorList>
            <person name="Berezikov E."/>
        </authorList>
    </citation>
    <scope>NUCLEOTIDE SEQUENCE [LARGE SCALE GENOMIC DNA]</scope>
    <source>
        <strain evidence="7">DV1</strain>
        <tissue evidence="7">Whole organism</tissue>
    </source>
</reference>
<dbReference type="Pfam" id="PF00335">
    <property type="entry name" value="Tetraspanin"/>
    <property type="match status" value="1"/>
</dbReference>
<dbReference type="OrthoDB" id="10033535at2759"/>
<gene>
    <name evidence="7" type="ORF">BOX15_Mlig019955g1</name>
</gene>
<dbReference type="PANTHER" id="PTHR19282">
    <property type="entry name" value="TETRASPANIN"/>
    <property type="match status" value="1"/>
</dbReference>
<dbReference type="EMBL" id="NIVC01002232">
    <property type="protein sequence ID" value="PAA59772.1"/>
    <property type="molecule type" value="Genomic_DNA"/>
</dbReference>
<feature type="transmembrane region" description="Helical" evidence="6">
    <location>
        <begin position="104"/>
        <end position="128"/>
    </location>
</feature>
<evidence type="ECO:0000256" key="3">
    <source>
        <dbReference type="ARBA" id="ARBA00022692"/>
    </source>
</evidence>
<dbReference type="GO" id="GO:0005886">
    <property type="term" value="C:plasma membrane"/>
    <property type="evidence" value="ECO:0007669"/>
    <property type="project" value="TreeGrafter"/>
</dbReference>
<keyword evidence="8" id="KW-1185">Reference proteome</keyword>
<evidence type="ECO:0000256" key="1">
    <source>
        <dbReference type="ARBA" id="ARBA00004141"/>
    </source>
</evidence>